<evidence type="ECO:0000313" key="2">
    <source>
        <dbReference type="Proteomes" id="UP000499080"/>
    </source>
</evidence>
<dbReference type="Proteomes" id="UP000499080">
    <property type="component" value="Unassembled WGS sequence"/>
</dbReference>
<gene>
    <name evidence="1" type="ORF">AVEN_190807_1</name>
</gene>
<dbReference type="AlphaFoldDB" id="A0A4Y2E2P1"/>
<accession>A0A4Y2E2P1</accession>
<comment type="caution">
    <text evidence="1">The sequence shown here is derived from an EMBL/GenBank/DDBJ whole genome shotgun (WGS) entry which is preliminary data.</text>
</comment>
<organism evidence="1 2">
    <name type="scientific">Araneus ventricosus</name>
    <name type="common">Orbweaver spider</name>
    <name type="synonym">Epeira ventricosa</name>
    <dbReference type="NCBI Taxonomy" id="182803"/>
    <lineage>
        <taxon>Eukaryota</taxon>
        <taxon>Metazoa</taxon>
        <taxon>Ecdysozoa</taxon>
        <taxon>Arthropoda</taxon>
        <taxon>Chelicerata</taxon>
        <taxon>Arachnida</taxon>
        <taxon>Araneae</taxon>
        <taxon>Araneomorphae</taxon>
        <taxon>Entelegynae</taxon>
        <taxon>Araneoidea</taxon>
        <taxon>Araneidae</taxon>
        <taxon>Araneus</taxon>
    </lineage>
</organism>
<proteinExistence type="predicted"/>
<reference evidence="1 2" key="1">
    <citation type="journal article" date="2019" name="Sci. Rep.">
        <title>Orb-weaving spider Araneus ventricosus genome elucidates the spidroin gene catalogue.</title>
        <authorList>
            <person name="Kono N."/>
            <person name="Nakamura H."/>
            <person name="Ohtoshi R."/>
            <person name="Moran D.A.P."/>
            <person name="Shinohara A."/>
            <person name="Yoshida Y."/>
            <person name="Fujiwara M."/>
            <person name="Mori M."/>
            <person name="Tomita M."/>
            <person name="Arakawa K."/>
        </authorList>
    </citation>
    <scope>NUCLEOTIDE SEQUENCE [LARGE SCALE GENOMIC DNA]</scope>
</reference>
<dbReference type="EMBL" id="BGPR01000475">
    <property type="protein sequence ID" value="GBM22144.1"/>
    <property type="molecule type" value="Genomic_DNA"/>
</dbReference>
<keyword evidence="2" id="KW-1185">Reference proteome</keyword>
<sequence length="95" mass="10627">MGVQDNLKAELPLPALESGSMKNDRCDRSDTEVGVLTAITDHVLVPPEGGTFRHRWTTITIPTMETKTHLLIRCLLIHVLKIRKSRDSLINTRPG</sequence>
<evidence type="ECO:0000313" key="1">
    <source>
        <dbReference type="EMBL" id="GBM22144.1"/>
    </source>
</evidence>
<protein>
    <submittedName>
        <fullName evidence="1">Uncharacterized protein</fullName>
    </submittedName>
</protein>
<name>A0A4Y2E2P1_ARAVE</name>